<protein>
    <submittedName>
        <fullName evidence="1">Uncharacterized protein</fullName>
    </submittedName>
</protein>
<dbReference type="Proteomes" id="UP000054549">
    <property type="component" value="Unassembled WGS sequence"/>
</dbReference>
<dbReference type="AlphaFoldDB" id="A0A0C2TDJ9"/>
<dbReference type="InParanoid" id="A0A0C2TDJ9"/>
<gene>
    <name evidence="1" type="ORF">M378DRAFT_11227</name>
</gene>
<sequence>MYLHRTLKIHVFDFSSAKTAIICEVVEAMAQYFVNCEVFTMEVQTSVGDKTVSKPWRIPGLSTSINQFKQLRGLIFCVSSDNPTLTLREAEDDLHSVLFEEFAHVVGLSQARAYVKNLKTVIYLYDK</sequence>
<evidence type="ECO:0000313" key="2">
    <source>
        <dbReference type="Proteomes" id="UP000054549"/>
    </source>
</evidence>
<dbReference type="HOGENOM" id="CLU_1969985_0_0_1"/>
<proteinExistence type="predicted"/>
<accession>A0A0C2TDJ9</accession>
<keyword evidence="2" id="KW-1185">Reference proteome</keyword>
<name>A0A0C2TDJ9_AMAMK</name>
<organism evidence="1 2">
    <name type="scientific">Amanita muscaria (strain Koide BX008)</name>
    <dbReference type="NCBI Taxonomy" id="946122"/>
    <lineage>
        <taxon>Eukaryota</taxon>
        <taxon>Fungi</taxon>
        <taxon>Dikarya</taxon>
        <taxon>Basidiomycota</taxon>
        <taxon>Agaricomycotina</taxon>
        <taxon>Agaricomycetes</taxon>
        <taxon>Agaricomycetidae</taxon>
        <taxon>Agaricales</taxon>
        <taxon>Pluteineae</taxon>
        <taxon>Amanitaceae</taxon>
        <taxon>Amanita</taxon>
    </lineage>
</organism>
<dbReference type="EMBL" id="KN818246">
    <property type="protein sequence ID" value="KIL64904.1"/>
    <property type="molecule type" value="Genomic_DNA"/>
</dbReference>
<evidence type="ECO:0000313" key="1">
    <source>
        <dbReference type="EMBL" id="KIL64904.1"/>
    </source>
</evidence>
<reference evidence="1 2" key="1">
    <citation type="submission" date="2014-04" db="EMBL/GenBank/DDBJ databases">
        <title>Evolutionary Origins and Diversification of the Mycorrhizal Mutualists.</title>
        <authorList>
            <consortium name="DOE Joint Genome Institute"/>
            <consortium name="Mycorrhizal Genomics Consortium"/>
            <person name="Kohler A."/>
            <person name="Kuo A."/>
            <person name="Nagy L.G."/>
            <person name="Floudas D."/>
            <person name="Copeland A."/>
            <person name="Barry K.W."/>
            <person name="Cichocki N."/>
            <person name="Veneault-Fourrey C."/>
            <person name="LaButti K."/>
            <person name="Lindquist E.A."/>
            <person name="Lipzen A."/>
            <person name="Lundell T."/>
            <person name="Morin E."/>
            <person name="Murat C."/>
            <person name="Riley R."/>
            <person name="Ohm R."/>
            <person name="Sun H."/>
            <person name="Tunlid A."/>
            <person name="Henrissat B."/>
            <person name="Grigoriev I.V."/>
            <person name="Hibbett D.S."/>
            <person name="Martin F."/>
        </authorList>
    </citation>
    <scope>NUCLEOTIDE SEQUENCE [LARGE SCALE GENOMIC DNA]</scope>
    <source>
        <strain evidence="1 2">Koide BX008</strain>
    </source>
</reference>